<keyword evidence="2" id="KW-1185">Reference proteome</keyword>
<accession>A0AAV2CBK8</accession>
<sequence>MINNLPSSTSSQIHHGGDGLRCIDMKQLLEERCAGDSWERNLRRWGLGGSFGVRLRWTSVECWVSIGLGVSMYGFGDIVLGVPILEVGGRRWEIAMFWGSIEVKEGSSKPIWSPR</sequence>
<gene>
    <name evidence="1" type="ORF">LTRI10_LOCUS1456</name>
</gene>
<dbReference type="EMBL" id="OZ034813">
    <property type="protein sequence ID" value="CAL1353561.1"/>
    <property type="molecule type" value="Genomic_DNA"/>
</dbReference>
<dbReference type="AlphaFoldDB" id="A0AAV2CBK8"/>
<reference evidence="1 2" key="1">
    <citation type="submission" date="2024-04" db="EMBL/GenBank/DDBJ databases">
        <authorList>
            <person name="Fracassetti M."/>
        </authorList>
    </citation>
    <scope>NUCLEOTIDE SEQUENCE [LARGE SCALE GENOMIC DNA]</scope>
</reference>
<evidence type="ECO:0000313" key="2">
    <source>
        <dbReference type="Proteomes" id="UP001497516"/>
    </source>
</evidence>
<dbReference type="Proteomes" id="UP001497516">
    <property type="component" value="Chromosome 1"/>
</dbReference>
<evidence type="ECO:0000313" key="1">
    <source>
        <dbReference type="EMBL" id="CAL1353561.1"/>
    </source>
</evidence>
<name>A0AAV2CBK8_9ROSI</name>
<protein>
    <submittedName>
        <fullName evidence="1">Uncharacterized protein</fullName>
    </submittedName>
</protein>
<proteinExistence type="predicted"/>
<organism evidence="1 2">
    <name type="scientific">Linum trigynum</name>
    <dbReference type="NCBI Taxonomy" id="586398"/>
    <lineage>
        <taxon>Eukaryota</taxon>
        <taxon>Viridiplantae</taxon>
        <taxon>Streptophyta</taxon>
        <taxon>Embryophyta</taxon>
        <taxon>Tracheophyta</taxon>
        <taxon>Spermatophyta</taxon>
        <taxon>Magnoliopsida</taxon>
        <taxon>eudicotyledons</taxon>
        <taxon>Gunneridae</taxon>
        <taxon>Pentapetalae</taxon>
        <taxon>rosids</taxon>
        <taxon>fabids</taxon>
        <taxon>Malpighiales</taxon>
        <taxon>Linaceae</taxon>
        <taxon>Linum</taxon>
    </lineage>
</organism>